<dbReference type="Proteomes" id="UP000547209">
    <property type="component" value="Unassembled WGS sequence"/>
</dbReference>
<dbReference type="AlphaFoldDB" id="A0A7X0RLK7"/>
<feature type="domain" description="HTH LytTR-type" evidence="1">
    <location>
        <begin position="1"/>
        <end position="101"/>
    </location>
</feature>
<keyword evidence="3" id="KW-1185">Reference proteome</keyword>
<keyword evidence="2" id="KW-0238">DNA-binding</keyword>
<proteinExistence type="predicted"/>
<organism evidence="2 3">
    <name type="scientific">Cohnella nanjingensis</name>
    <dbReference type="NCBI Taxonomy" id="1387779"/>
    <lineage>
        <taxon>Bacteria</taxon>
        <taxon>Bacillati</taxon>
        <taxon>Bacillota</taxon>
        <taxon>Bacilli</taxon>
        <taxon>Bacillales</taxon>
        <taxon>Paenibacillaceae</taxon>
        <taxon>Cohnella</taxon>
    </lineage>
</organism>
<sequence length="106" mass="12356">MIELNVKDVLFFETHRNREMIVLHTQNEQFYAPGTLKYWTEALRASGERFEIIDRNNAAHLTKVKHVDRRFRIAYFSEGKDAKKCTISINNVAKVLAFLETKKGLA</sequence>
<accession>A0A7X0RLK7</accession>
<evidence type="ECO:0000259" key="1">
    <source>
        <dbReference type="PROSITE" id="PS50930"/>
    </source>
</evidence>
<evidence type="ECO:0000313" key="3">
    <source>
        <dbReference type="Proteomes" id="UP000547209"/>
    </source>
</evidence>
<name>A0A7X0RLK7_9BACL</name>
<dbReference type="InterPro" id="IPR007492">
    <property type="entry name" value="LytTR_DNA-bd_dom"/>
</dbReference>
<reference evidence="2 3" key="1">
    <citation type="submission" date="2020-08" db="EMBL/GenBank/DDBJ databases">
        <title>Cohnella phylogeny.</title>
        <authorList>
            <person name="Dunlap C."/>
        </authorList>
    </citation>
    <scope>NUCLEOTIDE SEQUENCE [LARGE SCALE GENOMIC DNA]</scope>
    <source>
        <strain evidence="2 3">DSM 28246</strain>
    </source>
</reference>
<gene>
    <name evidence="2" type="ORF">H7C19_03450</name>
</gene>
<dbReference type="Gene3D" id="2.40.50.1020">
    <property type="entry name" value="LytTr DNA-binding domain"/>
    <property type="match status" value="1"/>
</dbReference>
<dbReference type="PROSITE" id="PS50930">
    <property type="entry name" value="HTH_LYTTR"/>
    <property type="match status" value="1"/>
</dbReference>
<comment type="caution">
    <text evidence="2">The sequence shown here is derived from an EMBL/GenBank/DDBJ whole genome shotgun (WGS) entry which is preliminary data.</text>
</comment>
<evidence type="ECO:0000313" key="2">
    <source>
        <dbReference type="EMBL" id="MBB6669738.1"/>
    </source>
</evidence>
<protein>
    <submittedName>
        <fullName evidence="2">LytTR family transcriptional regulator DNA-binding domain-containing protein</fullName>
    </submittedName>
</protein>
<dbReference type="EMBL" id="JACJVP010000004">
    <property type="protein sequence ID" value="MBB6669738.1"/>
    <property type="molecule type" value="Genomic_DNA"/>
</dbReference>
<dbReference type="RefSeq" id="WP_185141180.1">
    <property type="nucleotide sequence ID" value="NZ_JACJVP010000004.1"/>
</dbReference>
<dbReference type="GO" id="GO:0003677">
    <property type="term" value="F:DNA binding"/>
    <property type="evidence" value="ECO:0007669"/>
    <property type="project" value="UniProtKB-KW"/>
</dbReference>
<dbReference type="Pfam" id="PF04397">
    <property type="entry name" value="LytTR"/>
    <property type="match status" value="1"/>
</dbReference>